<reference evidence="2" key="1">
    <citation type="journal article" date="2019" name="Int. J. Syst. Evol. Microbiol.">
        <title>The Global Catalogue of Microorganisms (GCM) 10K type strain sequencing project: providing services to taxonomists for standard genome sequencing and annotation.</title>
        <authorList>
            <consortium name="The Broad Institute Genomics Platform"/>
            <consortium name="The Broad Institute Genome Sequencing Center for Infectious Disease"/>
            <person name="Wu L."/>
            <person name="Ma J."/>
        </authorList>
    </citation>
    <scope>NUCLEOTIDE SEQUENCE [LARGE SCALE GENOMIC DNA]</scope>
    <source>
        <strain evidence="2">JCM 18204</strain>
    </source>
</reference>
<evidence type="ECO:0000313" key="2">
    <source>
        <dbReference type="Proteomes" id="UP001499959"/>
    </source>
</evidence>
<organism evidence="1 2">
    <name type="scientific">Lysobacter hankyongensis</name>
    <dbReference type="NCBI Taxonomy" id="1176535"/>
    <lineage>
        <taxon>Bacteria</taxon>
        <taxon>Pseudomonadati</taxon>
        <taxon>Pseudomonadota</taxon>
        <taxon>Gammaproteobacteria</taxon>
        <taxon>Lysobacterales</taxon>
        <taxon>Lysobacteraceae</taxon>
        <taxon>Lysobacter</taxon>
    </lineage>
</organism>
<keyword evidence="2" id="KW-1185">Reference proteome</keyword>
<proteinExistence type="predicted"/>
<name>A0ABP9B5H9_9GAMM</name>
<evidence type="ECO:0000313" key="1">
    <source>
        <dbReference type="EMBL" id="GAA4790511.1"/>
    </source>
</evidence>
<comment type="caution">
    <text evidence="1">The sequence shown here is derived from an EMBL/GenBank/DDBJ whole genome shotgun (WGS) entry which is preliminary data.</text>
</comment>
<dbReference type="Proteomes" id="UP001499959">
    <property type="component" value="Unassembled WGS sequence"/>
</dbReference>
<gene>
    <name evidence="1" type="ORF">GCM10023307_14790</name>
</gene>
<protein>
    <submittedName>
        <fullName evidence="1">Uncharacterized protein</fullName>
    </submittedName>
</protein>
<sequence>MPAKTMRRDMFDALVKAGKWPSFARMRKSSDFQIETKGRAAFRPLRKRGGISGLKAALPAARGQAALLRRAFSSFLRTMSRLSGDR</sequence>
<accession>A0ABP9B5H9</accession>
<dbReference type="EMBL" id="BAABJE010000005">
    <property type="protein sequence ID" value="GAA4790511.1"/>
    <property type="molecule type" value="Genomic_DNA"/>
</dbReference>